<dbReference type="InterPro" id="IPR011990">
    <property type="entry name" value="TPR-like_helical_dom_sf"/>
</dbReference>
<dbReference type="SUPFAM" id="SSF48452">
    <property type="entry name" value="TPR-like"/>
    <property type="match status" value="1"/>
</dbReference>
<reference evidence="1 2" key="1">
    <citation type="journal article" date="2015" name="Genome Announc.">
        <title>Complete Genome Sequence of the Novel Leech Symbiont Mucinivorans hirudinis M3T.</title>
        <authorList>
            <person name="Nelson M.C."/>
            <person name="Bomar L."/>
            <person name="Graf J."/>
        </authorList>
    </citation>
    <scope>NUCLEOTIDE SEQUENCE [LARGE SCALE GENOMIC DNA]</scope>
    <source>
        <strain evidence="2">M3</strain>
    </source>
</reference>
<dbReference type="Pfam" id="PF12741">
    <property type="entry name" value="SusD-like"/>
    <property type="match status" value="1"/>
</dbReference>
<evidence type="ECO:0000313" key="1">
    <source>
        <dbReference type="EMBL" id="CDN32388.1"/>
    </source>
</evidence>
<sequence length="524" mass="59259">MNTHKLKQYTFAIFCAITTCFQTSCTQNFEEYNRNPTALTPEQMLGDNVLMGEKIKGISPVLVQGHQNDSQIIEQMVASEYGGYISCVNPWGNSGNFYTYNPRIGWIGITFEKIMSQIYTSFFKIKEETGGKGIVYAWAQIMRVAGSLKLSDTYGPIPYSKVSKENLTSSYDSMEELYNQMFSDLQEAIDVISISVSAGEDFTSLKDFDYFYQGDFKRWVKFANTLKLRMAMRLANVKPELAQQKGEEALTHTIGVMTETGDAAWSSFNDGMNPFYRSAYTWNGGECVVSANLSSYLQGYEDPRLTKYINEPENGSTGYAGVRNGIKQSQGTFAAYQKWAKPRIGQDDKQLVMSAAEAYFLRAEYALRWGKGNAREYYEKGVEISMSERGATIGNYLKSAKTPASYKDPINPLHNADAVTKVCPKYNESAQIEENLERIMIQKWLASFPNGWEAWVDFRRTGYPKRFPIVNNLSSEGVSSERGMRRLPYPESERNTNRKNYDAALVLLGGADKGTTELWWAKKN</sequence>
<evidence type="ECO:0000313" key="2">
    <source>
        <dbReference type="Proteomes" id="UP000027616"/>
    </source>
</evidence>
<organism evidence="1 2">
    <name type="scientific">Mucinivorans hirudinis</name>
    <dbReference type="NCBI Taxonomy" id="1433126"/>
    <lineage>
        <taxon>Bacteria</taxon>
        <taxon>Pseudomonadati</taxon>
        <taxon>Bacteroidota</taxon>
        <taxon>Bacteroidia</taxon>
        <taxon>Bacteroidales</taxon>
        <taxon>Rikenellaceae</taxon>
        <taxon>Mucinivorans</taxon>
    </lineage>
</organism>
<proteinExistence type="predicted"/>
<accession>A0A060RDP9</accession>
<name>A0A060RDP9_9BACT</name>
<dbReference type="KEGG" id="rbc:BN938_2316"/>
<dbReference type="InterPro" id="IPR024302">
    <property type="entry name" value="SusD-like"/>
</dbReference>
<dbReference type="PATRIC" id="fig|1433126.3.peg.2288"/>
<gene>
    <name evidence="1" type="ORF">BN938_2316</name>
</gene>
<dbReference type="Proteomes" id="UP000027616">
    <property type="component" value="Chromosome I"/>
</dbReference>
<dbReference type="HOGENOM" id="CLU_025928_2_0_10"/>
<dbReference type="EMBL" id="HG934468">
    <property type="protein sequence ID" value="CDN32388.1"/>
    <property type="molecule type" value="Genomic_DNA"/>
</dbReference>
<dbReference type="OrthoDB" id="1387301at2"/>
<dbReference type="AlphaFoldDB" id="A0A060RDP9"/>
<dbReference type="eggNOG" id="COG4198">
    <property type="taxonomic scope" value="Bacteria"/>
</dbReference>
<keyword evidence="2" id="KW-1185">Reference proteome</keyword>
<dbReference type="Gene3D" id="1.25.40.390">
    <property type="match status" value="1"/>
</dbReference>
<protein>
    <submittedName>
        <fullName evidence="1">SusD family outer membrane protein</fullName>
    </submittedName>
</protein>
<dbReference type="STRING" id="1433126.BN938_2316"/>